<feature type="compositionally biased region" description="Basic and acidic residues" evidence="1">
    <location>
        <begin position="206"/>
        <end position="217"/>
    </location>
</feature>
<dbReference type="PANTHER" id="PTHR33935:SF22">
    <property type="entry name" value="OS10G0149400 PROTEIN"/>
    <property type="match status" value="1"/>
</dbReference>
<dbReference type="EMBL" id="JAATIQ010000424">
    <property type="protein sequence ID" value="KAF4356655.1"/>
    <property type="molecule type" value="Genomic_DNA"/>
</dbReference>
<evidence type="ECO:0000313" key="3">
    <source>
        <dbReference type="EMBL" id="KAF4356655.1"/>
    </source>
</evidence>
<evidence type="ECO:0000256" key="2">
    <source>
        <dbReference type="SAM" id="SignalP"/>
    </source>
</evidence>
<dbReference type="AlphaFoldDB" id="A0A7J6EDW3"/>
<reference evidence="3 4" key="1">
    <citation type="journal article" date="2020" name="bioRxiv">
        <title>Sequence and annotation of 42 cannabis genomes reveals extensive copy number variation in cannabinoid synthesis and pathogen resistance genes.</title>
        <authorList>
            <person name="Mckernan K.J."/>
            <person name="Helbert Y."/>
            <person name="Kane L.T."/>
            <person name="Ebling H."/>
            <person name="Zhang L."/>
            <person name="Liu B."/>
            <person name="Eaton Z."/>
            <person name="Mclaughlin S."/>
            <person name="Kingan S."/>
            <person name="Baybayan P."/>
            <person name="Concepcion G."/>
            <person name="Jordan M."/>
            <person name="Riva A."/>
            <person name="Barbazuk W."/>
            <person name="Harkins T."/>
        </authorList>
    </citation>
    <scope>NUCLEOTIDE SEQUENCE [LARGE SCALE GENOMIC DNA]</scope>
    <source>
        <strain evidence="4">cv. Jamaican Lion 4</strain>
        <tissue evidence="3">Leaf</tissue>
    </source>
</reference>
<gene>
    <name evidence="3" type="ORF">G4B88_009632</name>
</gene>
<evidence type="ECO:0008006" key="5">
    <source>
        <dbReference type="Google" id="ProtNLM"/>
    </source>
</evidence>
<dbReference type="PRINTS" id="PR01217">
    <property type="entry name" value="PRICHEXTENSN"/>
</dbReference>
<keyword evidence="2" id="KW-0732">Signal</keyword>
<keyword evidence="4" id="KW-1185">Reference proteome</keyword>
<feature type="compositionally biased region" description="Pro residues" evidence="1">
    <location>
        <begin position="236"/>
        <end position="247"/>
    </location>
</feature>
<feature type="signal peptide" evidence="2">
    <location>
        <begin position="1"/>
        <end position="22"/>
    </location>
</feature>
<feature type="chain" id="PRO_5029741592" description="Proline-rich protein" evidence="2">
    <location>
        <begin position="23"/>
        <end position="320"/>
    </location>
</feature>
<dbReference type="Proteomes" id="UP000583929">
    <property type="component" value="Unassembled WGS sequence"/>
</dbReference>
<evidence type="ECO:0000313" key="4">
    <source>
        <dbReference type="Proteomes" id="UP000583929"/>
    </source>
</evidence>
<dbReference type="PANTHER" id="PTHR33935">
    <property type="entry name" value="OS10G0148100 PROTEIN"/>
    <property type="match status" value="1"/>
</dbReference>
<feature type="region of interest" description="Disordered" evidence="1">
    <location>
        <begin position="173"/>
        <end position="247"/>
    </location>
</feature>
<organism evidence="3 4">
    <name type="scientific">Cannabis sativa</name>
    <name type="common">Hemp</name>
    <name type="synonym">Marijuana</name>
    <dbReference type="NCBI Taxonomy" id="3483"/>
    <lineage>
        <taxon>Eukaryota</taxon>
        <taxon>Viridiplantae</taxon>
        <taxon>Streptophyta</taxon>
        <taxon>Embryophyta</taxon>
        <taxon>Tracheophyta</taxon>
        <taxon>Spermatophyta</taxon>
        <taxon>Magnoliopsida</taxon>
        <taxon>eudicotyledons</taxon>
        <taxon>Gunneridae</taxon>
        <taxon>Pentapetalae</taxon>
        <taxon>rosids</taxon>
        <taxon>fabids</taxon>
        <taxon>Rosales</taxon>
        <taxon>Cannabaceae</taxon>
        <taxon>Cannabis</taxon>
    </lineage>
</organism>
<comment type="caution">
    <text evidence="3">The sequence shown here is derived from an EMBL/GenBank/DDBJ whole genome shotgun (WGS) entry which is preliminary data.</text>
</comment>
<accession>A0A7J6EDW3</accession>
<evidence type="ECO:0000256" key="1">
    <source>
        <dbReference type="SAM" id="MobiDB-lite"/>
    </source>
</evidence>
<name>A0A7J6EDW3_CANSA</name>
<sequence>MRILALLCFWVSLALVVSFCYGDDDKTAEVVGIGECADCSQHNFDTKLAFSGLRVTIDCKTPGGHFKTRGSGELDEEGKFKVSLPKDILDKESKLNEECYAQLHSSSYGPCPARDGLESSKILSQTIKPPSTNDNNDHNKHTFGLAKGKLKFSPITCASAFFWHHFHKKHPLCAPKTPEQAPQKPPPAPAPKKELPTPSPQKKPNPSKEKAPKKEPCPPKVNKPPKKEVPKKKPCPPKPEIKPLPPSVPVYNKPPTPVYYKPKHPFFKHPFYKHPFFKHPFFKHLPPFPKIPYHPLFPKLKLPPFFDHPMFGKTPATQHP</sequence>
<proteinExistence type="predicted"/>
<dbReference type="Pfam" id="PF01190">
    <property type="entry name" value="Pollen_Ole_e_1"/>
    <property type="match status" value="1"/>
</dbReference>
<protein>
    <recommendedName>
        <fullName evidence="5">Proline-rich protein</fullName>
    </recommendedName>
</protein>